<dbReference type="PROSITE" id="PS50075">
    <property type="entry name" value="CARRIER"/>
    <property type="match status" value="1"/>
</dbReference>
<dbReference type="GO" id="GO:0031177">
    <property type="term" value="F:phosphopantetheine binding"/>
    <property type="evidence" value="ECO:0007669"/>
    <property type="project" value="InterPro"/>
</dbReference>
<evidence type="ECO:0000256" key="2">
    <source>
        <dbReference type="ARBA" id="ARBA00022553"/>
    </source>
</evidence>
<organism evidence="5 6">
    <name type="scientific">Streptosporangium sandarakinum</name>
    <dbReference type="NCBI Taxonomy" id="1260955"/>
    <lineage>
        <taxon>Bacteria</taxon>
        <taxon>Bacillati</taxon>
        <taxon>Actinomycetota</taxon>
        <taxon>Actinomycetes</taxon>
        <taxon>Streptosporangiales</taxon>
        <taxon>Streptosporangiaceae</taxon>
        <taxon>Streptosporangium</taxon>
    </lineage>
</organism>
<dbReference type="AlphaFoldDB" id="A0A852UR01"/>
<keyword evidence="6" id="KW-1185">Reference proteome</keyword>
<dbReference type="Proteomes" id="UP000576393">
    <property type="component" value="Unassembled WGS sequence"/>
</dbReference>
<evidence type="ECO:0000259" key="4">
    <source>
        <dbReference type="PROSITE" id="PS50075"/>
    </source>
</evidence>
<reference evidence="5 6" key="1">
    <citation type="submission" date="2020-07" db="EMBL/GenBank/DDBJ databases">
        <title>Sequencing the genomes of 1000 actinobacteria strains.</title>
        <authorList>
            <person name="Klenk H.-P."/>
        </authorList>
    </citation>
    <scope>NUCLEOTIDE SEQUENCE [LARGE SCALE GENOMIC DNA]</scope>
    <source>
        <strain evidence="5 6">DSM 45763</strain>
    </source>
</reference>
<gene>
    <name evidence="5" type="ORF">HDA43_000798</name>
</gene>
<evidence type="ECO:0000256" key="3">
    <source>
        <dbReference type="SAM" id="MobiDB-lite"/>
    </source>
</evidence>
<dbReference type="SUPFAM" id="SSF47336">
    <property type="entry name" value="ACP-like"/>
    <property type="match status" value="1"/>
</dbReference>
<sequence>MIESRLGRPVDPDENFFEAGLNSMALVELHADITGTFEIDIPVTAMFTRPNARALGRLVESTRADAPAPGGPAAGSPTPGSPDLRGAPAPGSPAGGFPAGGASEQAGDDSSRPRPSGGGRRDVRARIRRGPGASR</sequence>
<evidence type="ECO:0000256" key="1">
    <source>
        <dbReference type="ARBA" id="ARBA00022450"/>
    </source>
</evidence>
<protein>
    <submittedName>
        <fullName evidence="5">Acyl carrier protein</fullName>
    </submittedName>
</protein>
<dbReference type="InterPro" id="IPR009081">
    <property type="entry name" value="PP-bd_ACP"/>
</dbReference>
<feature type="domain" description="Carrier" evidence="4">
    <location>
        <begin position="1"/>
        <end position="63"/>
    </location>
</feature>
<dbReference type="SMART" id="SM00823">
    <property type="entry name" value="PKS_PP"/>
    <property type="match status" value="1"/>
</dbReference>
<feature type="compositionally biased region" description="Low complexity" evidence="3">
    <location>
        <begin position="74"/>
        <end position="89"/>
    </location>
</feature>
<keyword evidence="1" id="KW-0596">Phosphopantetheine</keyword>
<evidence type="ECO:0000313" key="6">
    <source>
        <dbReference type="Proteomes" id="UP000576393"/>
    </source>
</evidence>
<dbReference type="InterPro" id="IPR036736">
    <property type="entry name" value="ACP-like_sf"/>
</dbReference>
<name>A0A852UR01_9ACTN</name>
<dbReference type="Gene3D" id="1.10.1200.10">
    <property type="entry name" value="ACP-like"/>
    <property type="match status" value="1"/>
</dbReference>
<evidence type="ECO:0000313" key="5">
    <source>
        <dbReference type="EMBL" id="NYF38639.1"/>
    </source>
</evidence>
<accession>A0A852UR01</accession>
<dbReference type="EMBL" id="JACCCO010000001">
    <property type="protein sequence ID" value="NYF38639.1"/>
    <property type="molecule type" value="Genomic_DNA"/>
</dbReference>
<dbReference type="Pfam" id="PF00550">
    <property type="entry name" value="PP-binding"/>
    <property type="match status" value="1"/>
</dbReference>
<proteinExistence type="predicted"/>
<comment type="caution">
    <text evidence="5">The sequence shown here is derived from an EMBL/GenBank/DDBJ whole genome shotgun (WGS) entry which is preliminary data.</text>
</comment>
<dbReference type="InterPro" id="IPR020806">
    <property type="entry name" value="PKS_PP-bd"/>
</dbReference>
<feature type="region of interest" description="Disordered" evidence="3">
    <location>
        <begin position="58"/>
        <end position="135"/>
    </location>
</feature>
<keyword evidence="2" id="KW-0597">Phosphoprotein</keyword>